<evidence type="ECO:0000256" key="2">
    <source>
        <dbReference type="SAM" id="SignalP"/>
    </source>
</evidence>
<dbReference type="Proteomes" id="UP000835052">
    <property type="component" value="Unassembled WGS sequence"/>
</dbReference>
<proteinExistence type="predicted"/>
<reference evidence="3" key="1">
    <citation type="submission" date="2020-10" db="EMBL/GenBank/DDBJ databases">
        <authorList>
            <person name="Kikuchi T."/>
        </authorList>
    </citation>
    <scope>NUCLEOTIDE SEQUENCE</scope>
    <source>
        <strain evidence="3">NKZ352</strain>
    </source>
</reference>
<organism evidence="3 4">
    <name type="scientific">Caenorhabditis auriculariae</name>
    <dbReference type="NCBI Taxonomy" id="2777116"/>
    <lineage>
        <taxon>Eukaryota</taxon>
        <taxon>Metazoa</taxon>
        <taxon>Ecdysozoa</taxon>
        <taxon>Nematoda</taxon>
        <taxon>Chromadorea</taxon>
        <taxon>Rhabditida</taxon>
        <taxon>Rhabditina</taxon>
        <taxon>Rhabditomorpha</taxon>
        <taxon>Rhabditoidea</taxon>
        <taxon>Rhabditidae</taxon>
        <taxon>Peloderinae</taxon>
        <taxon>Caenorhabditis</taxon>
    </lineage>
</organism>
<evidence type="ECO:0000313" key="3">
    <source>
        <dbReference type="EMBL" id="CAD6199315.1"/>
    </source>
</evidence>
<feature type="compositionally biased region" description="Low complexity" evidence="1">
    <location>
        <begin position="41"/>
        <end position="97"/>
    </location>
</feature>
<feature type="region of interest" description="Disordered" evidence="1">
    <location>
        <begin position="41"/>
        <end position="118"/>
    </location>
</feature>
<accession>A0A8S1HU12</accession>
<gene>
    <name evidence="3" type="ORF">CAUJ_LOCUS15218</name>
</gene>
<feature type="compositionally biased region" description="Low complexity" evidence="1">
    <location>
        <begin position="104"/>
        <end position="118"/>
    </location>
</feature>
<name>A0A8S1HU12_9PELO</name>
<evidence type="ECO:0000256" key="1">
    <source>
        <dbReference type="SAM" id="MobiDB-lite"/>
    </source>
</evidence>
<sequence>MLRLTSLALLTMLGIVSSQDSWNPWWFQLRTTDLYRERTTPSYNYDSSSPSYESSPSYDSSSSSYESSSSSYNFETSSSPSFNDPSSSPSYNPGSSSSPPPCTPDFSTTSGSNPTSNSDSTCSAATLTKVADPSIFEQAANITFGPTVVLAQCYLPFEDCNKVITFYPDNSTLSFALGSYPVYFDCNNGNITYQGVPVVGIFCSVAC</sequence>
<evidence type="ECO:0000313" key="4">
    <source>
        <dbReference type="Proteomes" id="UP000835052"/>
    </source>
</evidence>
<dbReference type="AlphaFoldDB" id="A0A8S1HU12"/>
<protein>
    <submittedName>
        <fullName evidence="3">Uncharacterized protein</fullName>
    </submittedName>
</protein>
<keyword evidence="2" id="KW-0732">Signal</keyword>
<feature type="signal peptide" evidence="2">
    <location>
        <begin position="1"/>
        <end position="18"/>
    </location>
</feature>
<comment type="caution">
    <text evidence="3">The sequence shown here is derived from an EMBL/GenBank/DDBJ whole genome shotgun (WGS) entry which is preliminary data.</text>
</comment>
<feature type="chain" id="PRO_5035894515" evidence="2">
    <location>
        <begin position="19"/>
        <end position="207"/>
    </location>
</feature>
<dbReference type="EMBL" id="CAJGYM010000166">
    <property type="protein sequence ID" value="CAD6199315.1"/>
    <property type="molecule type" value="Genomic_DNA"/>
</dbReference>
<keyword evidence="4" id="KW-1185">Reference proteome</keyword>